<dbReference type="STRING" id="1307839.L21SP5_02633"/>
<dbReference type="SFLD" id="SFLDG01135">
    <property type="entry name" value="C1.5.6:_HAD__Beta-PGM__Phospha"/>
    <property type="match status" value="1"/>
</dbReference>
<dbReference type="InterPro" id="IPR006439">
    <property type="entry name" value="HAD-SF_hydro_IA"/>
</dbReference>
<dbReference type="PANTHER" id="PTHR47478:SF1">
    <property type="entry name" value="PYRIMIDINE 5'-NUCLEOTIDASE YJJG"/>
    <property type="match status" value="1"/>
</dbReference>
<dbReference type="EMBL" id="CP013118">
    <property type="protein sequence ID" value="ALO16256.1"/>
    <property type="molecule type" value="Genomic_DNA"/>
</dbReference>
<dbReference type="InterPro" id="IPR052550">
    <property type="entry name" value="Pyrimidine_5'-ntase_YjjG"/>
</dbReference>
<evidence type="ECO:0000313" key="1">
    <source>
        <dbReference type="EMBL" id="ALO16256.1"/>
    </source>
</evidence>
<dbReference type="InterPro" id="IPR036412">
    <property type="entry name" value="HAD-like_sf"/>
</dbReference>
<dbReference type="PATRIC" id="fig|1307839.3.peg.2764"/>
<dbReference type="Proteomes" id="UP000064893">
    <property type="component" value="Chromosome"/>
</dbReference>
<dbReference type="PANTHER" id="PTHR47478">
    <property type="match status" value="1"/>
</dbReference>
<dbReference type="SFLD" id="SFLDS00003">
    <property type="entry name" value="Haloacid_Dehalogenase"/>
    <property type="match status" value="1"/>
</dbReference>
<dbReference type="NCBIfam" id="TIGR01549">
    <property type="entry name" value="HAD-SF-IA-v1"/>
    <property type="match status" value="1"/>
</dbReference>
<dbReference type="InterPro" id="IPR041492">
    <property type="entry name" value="HAD_2"/>
</dbReference>
<dbReference type="NCBIfam" id="TIGR02254">
    <property type="entry name" value="YjjG_YfnB"/>
    <property type="match status" value="1"/>
</dbReference>
<dbReference type="PRINTS" id="PR00413">
    <property type="entry name" value="HADHALOGNASE"/>
</dbReference>
<dbReference type="InterPro" id="IPR023198">
    <property type="entry name" value="PGP-like_dom2"/>
</dbReference>
<organism evidence="1 2">
    <name type="scientific">Salinivirga cyanobacteriivorans</name>
    <dbReference type="NCBI Taxonomy" id="1307839"/>
    <lineage>
        <taxon>Bacteria</taxon>
        <taxon>Pseudomonadati</taxon>
        <taxon>Bacteroidota</taxon>
        <taxon>Bacteroidia</taxon>
        <taxon>Bacteroidales</taxon>
        <taxon>Salinivirgaceae</taxon>
        <taxon>Salinivirga</taxon>
    </lineage>
</organism>
<dbReference type="Pfam" id="PF13419">
    <property type="entry name" value="HAD_2"/>
    <property type="match status" value="1"/>
</dbReference>
<dbReference type="KEGG" id="blq:L21SP5_02633"/>
<name>A0A0S2I1Y7_9BACT</name>
<gene>
    <name evidence="1" type="primary">yfnB</name>
    <name evidence="1" type="ORF">L21SP5_02633</name>
</gene>
<dbReference type="Gene3D" id="1.10.150.240">
    <property type="entry name" value="Putative phosphatase, domain 2"/>
    <property type="match status" value="1"/>
</dbReference>
<dbReference type="SUPFAM" id="SSF56784">
    <property type="entry name" value="HAD-like"/>
    <property type="match status" value="1"/>
</dbReference>
<dbReference type="AlphaFoldDB" id="A0A0S2I1Y7"/>
<dbReference type="RefSeq" id="WP_057953644.1">
    <property type="nucleotide sequence ID" value="NZ_CP013118.1"/>
</dbReference>
<dbReference type="OrthoDB" id="9802350at2"/>
<dbReference type="SFLD" id="SFLDG01129">
    <property type="entry name" value="C1.5:_HAD__Beta-PGM__Phosphata"/>
    <property type="match status" value="1"/>
</dbReference>
<dbReference type="EC" id="3.-.-.-" evidence="1"/>
<keyword evidence="1" id="KW-0378">Hydrolase</keyword>
<dbReference type="Gene3D" id="3.40.50.1000">
    <property type="entry name" value="HAD superfamily/HAD-like"/>
    <property type="match status" value="1"/>
</dbReference>
<protein>
    <submittedName>
        <fullName evidence="1">HAD-hydrolase YfnB</fullName>
        <ecNumber evidence="1">3.-.-.-</ecNumber>
    </submittedName>
</protein>
<dbReference type="NCBIfam" id="TIGR01509">
    <property type="entry name" value="HAD-SF-IA-v3"/>
    <property type="match status" value="1"/>
</dbReference>
<accession>A0A0S2I1Y7</accession>
<evidence type="ECO:0000313" key="2">
    <source>
        <dbReference type="Proteomes" id="UP000064893"/>
    </source>
</evidence>
<dbReference type="InterPro" id="IPR011951">
    <property type="entry name" value="HAD-SF_hydro_IA_YjjG/PynA"/>
</dbReference>
<dbReference type="GO" id="GO:0008253">
    <property type="term" value="F:5'-nucleotidase activity"/>
    <property type="evidence" value="ECO:0007669"/>
    <property type="project" value="InterPro"/>
</dbReference>
<keyword evidence="2" id="KW-1185">Reference proteome</keyword>
<reference evidence="1 2" key="1">
    <citation type="submission" date="2015-11" db="EMBL/GenBank/DDBJ databases">
        <title>Description and complete genome sequence of a novel strain predominating in hypersaline microbial mats and representing a new family of the Bacteriodetes phylum.</title>
        <authorList>
            <person name="Spring S."/>
            <person name="Bunk B."/>
            <person name="Sproer C."/>
            <person name="Klenk H.-P."/>
        </authorList>
    </citation>
    <scope>NUCLEOTIDE SEQUENCE [LARGE SCALE GENOMIC DNA]</scope>
    <source>
        <strain evidence="1 2">L21-Spi-D4</strain>
    </source>
</reference>
<sequence length="231" mass="27035">MNRSYQHLFFDLDRTIWDFETNAKEAIADIHTHFNLKSRDITLENFHITYKKINEQLWEKYRNGLITKEKLTTERFYKTFKTLGFDSQQQGKAAGQLYLELSAQKTHLFPHTHETLSYLNKKYELHIITNGFKEVQTGKLKNCNIGQYFNHLITSEDVGFQKPDVRIFEYALQTADTISEKSLMIGDDEKTDILGASKAGMNYIWFNPGRRDSLFNSTPAIYSLKELIEIL</sequence>
<dbReference type="InterPro" id="IPR023214">
    <property type="entry name" value="HAD_sf"/>
</dbReference>
<proteinExistence type="predicted"/>